<feature type="region of interest" description="Disordered" evidence="4">
    <location>
        <begin position="33"/>
        <end position="58"/>
    </location>
</feature>
<evidence type="ECO:0000256" key="5">
    <source>
        <dbReference type="SAM" id="SignalP"/>
    </source>
</evidence>
<dbReference type="RefSeq" id="WP_209976320.1">
    <property type="nucleotide sequence ID" value="NZ_JAGGLB010000025.1"/>
</dbReference>
<protein>
    <submittedName>
        <fullName evidence="6">ABC-type glycerol-3-phosphate transport system substrate-binding protein</fullName>
    </submittedName>
</protein>
<dbReference type="InterPro" id="IPR050490">
    <property type="entry name" value="Bact_solute-bd_prot1"/>
</dbReference>
<comment type="caution">
    <text evidence="6">The sequence shown here is derived from an EMBL/GenBank/DDBJ whole genome shotgun (WGS) entry which is preliminary data.</text>
</comment>
<evidence type="ECO:0000256" key="2">
    <source>
        <dbReference type="ARBA" id="ARBA00022448"/>
    </source>
</evidence>
<dbReference type="InterPro" id="IPR006061">
    <property type="entry name" value="SBP_1_CS"/>
</dbReference>
<evidence type="ECO:0000256" key="4">
    <source>
        <dbReference type="SAM" id="MobiDB-lite"/>
    </source>
</evidence>
<feature type="signal peptide" evidence="5">
    <location>
        <begin position="1"/>
        <end position="27"/>
    </location>
</feature>
<evidence type="ECO:0000256" key="1">
    <source>
        <dbReference type="ARBA" id="ARBA00008520"/>
    </source>
</evidence>
<dbReference type="PROSITE" id="PS00018">
    <property type="entry name" value="EF_HAND_1"/>
    <property type="match status" value="1"/>
</dbReference>
<reference evidence="6 7" key="1">
    <citation type="submission" date="2021-03" db="EMBL/GenBank/DDBJ databases">
        <title>Genomic Encyclopedia of Type Strains, Phase IV (KMG-IV): sequencing the most valuable type-strain genomes for metagenomic binning, comparative biology and taxonomic classification.</title>
        <authorList>
            <person name="Goeker M."/>
        </authorList>
    </citation>
    <scope>NUCLEOTIDE SEQUENCE [LARGE SCALE GENOMIC DNA]</scope>
    <source>
        <strain evidence="6 7">DSM 26048</strain>
    </source>
</reference>
<keyword evidence="3 5" id="KW-0732">Signal</keyword>
<proteinExistence type="inferred from homology"/>
<organism evidence="6 7">
    <name type="scientific">Paenibacillus eucommiae</name>
    <dbReference type="NCBI Taxonomy" id="1355755"/>
    <lineage>
        <taxon>Bacteria</taxon>
        <taxon>Bacillati</taxon>
        <taxon>Bacillota</taxon>
        <taxon>Bacilli</taxon>
        <taxon>Bacillales</taxon>
        <taxon>Paenibacillaceae</taxon>
        <taxon>Paenibacillus</taxon>
    </lineage>
</organism>
<accession>A0ABS4J6S1</accession>
<dbReference type="InterPro" id="IPR006059">
    <property type="entry name" value="SBP"/>
</dbReference>
<evidence type="ECO:0000313" key="6">
    <source>
        <dbReference type="EMBL" id="MBP1994484.1"/>
    </source>
</evidence>
<sequence>MRKKKQHKQSRLTLLVTLIAICMLVLSACSGGKGSTTDKGTTGDGNGNSEGAVQTGNVKPVDDGKKWVIKFDPQGHLPRKPDAQNPAEKKALDELNKEYEALHPNVKIELVKVPNTQDRNAWLQARMMAKDAPDIFWLNFESTWDHYQKGWFYPVDEWMKDPTPYNDNKVWGDTFVAGILDSVRAPNGKLYDIPADGVGVAIFYNKKIFQDLNLEVPKTWKEFMDVQAKIKASGVTPFAFNMVNKGCCDASWSEALLHNQFLIGQIDQLDENKNNRVDPIEIAHATKSGLLPNNEILKQEVAMIKEWMQYWPKGYASKYDQTEMFTSGKAAMVYGSSGTFSAYRAMNLPFEWGAFNFPVVTKESAPLSTEKGAKILGPWGPGQWIIPGYLEKEDPDKLQIIKDYLMFLSKPESISKLAKEAQTEPNIIGATAPEGHEVFQEDLPIIVIQAYDVYMGRSFSDKFENALMLYLNDSISMDEYLKQIKQAYDVGADETIAAQEEQAK</sequence>
<dbReference type="PANTHER" id="PTHR43649">
    <property type="entry name" value="ARABINOSE-BINDING PROTEIN-RELATED"/>
    <property type="match status" value="1"/>
</dbReference>
<dbReference type="Gene3D" id="3.40.190.10">
    <property type="entry name" value="Periplasmic binding protein-like II"/>
    <property type="match status" value="1"/>
</dbReference>
<dbReference type="PROSITE" id="PS51257">
    <property type="entry name" value="PROKAR_LIPOPROTEIN"/>
    <property type="match status" value="1"/>
</dbReference>
<evidence type="ECO:0000256" key="3">
    <source>
        <dbReference type="ARBA" id="ARBA00022729"/>
    </source>
</evidence>
<feature type="chain" id="PRO_5047094045" evidence="5">
    <location>
        <begin position="28"/>
        <end position="504"/>
    </location>
</feature>
<comment type="similarity">
    <text evidence="1">Belongs to the bacterial solute-binding protein 1 family.</text>
</comment>
<name>A0ABS4J6S1_9BACL</name>
<keyword evidence="7" id="KW-1185">Reference proteome</keyword>
<dbReference type="InterPro" id="IPR018247">
    <property type="entry name" value="EF_Hand_1_Ca_BS"/>
</dbReference>
<dbReference type="EMBL" id="JAGGLB010000025">
    <property type="protein sequence ID" value="MBP1994484.1"/>
    <property type="molecule type" value="Genomic_DNA"/>
</dbReference>
<gene>
    <name evidence="6" type="ORF">J2Z66_006120</name>
</gene>
<dbReference type="Proteomes" id="UP001519287">
    <property type="component" value="Unassembled WGS sequence"/>
</dbReference>
<keyword evidence="2" id="KW-0813">Transport</keyword>
<dbReference type="PROSITE" id="PS01037">
    <property type="entry name" value="SBP_BACTERIAL_1"/>
    <property type="match status" value="1"/>
</dbReference>
<dbReference type="SUPFAM" id="SSF53850">
    <property type="entry name" value="Periplasmic binding protein-like II"/>
    <property type="match status" value="1"/>
</dbReference>
<dbReference type="Pfam" id="PF01547">
    <property type="entry name" value="SBP_bac_1"/>
    <property type="match status" value="1"/>
</dbReference>
<evidence type="ECO:0000313" key="7">
    <source>
        <dbReference type="Proteomes" id="UP001519287"/>
    </source>
</evidence>